<sequence>MAWLGRVTVSLRKSGIGTALNRTTLALKLIYWQAKHKQAAAISSGLTAKVE</sequence>
<proteinExistence type="predicted"/>
<dbReference type="Proteomes" id="UP000012043">
    <property type="component" value="Unassembled WGS sequence"/>
</dbReference>
<keyword evidence="2" id="KW-1185">Reference proteome</keyword>
<gene>
    <name evidence="1" type="ORF">AEST_27710</name>
</gene>
<protein>
    <submittedName>
        <fullName evidence="1">Uncharacterized protein</fullName>
    </submittedName>
</protein>
<dbReference type="AlphaFoldDB" id="J1Y9P6"/>
<dbReference type="EMBL" id="ALAB01000035">
    <property type="protein sequence ID" value="EJI84500.1"/>
    <property type="molecule type" value="Genomic_DNA"/>
</dbReference>
<comment type="caution">
    <text evidence="1">The sequence shown here is derived from an EMBL/GenBank/DDBJ whole genome shotgun (WGS) entry which is preliminary data.</text>
</comment>
<name>J1Y9P6_9ALTE</name>
<organism evidence="1 2">
    <name type="scientific">Alishewanella aestuarii B11</name>
    <dbReference type="NCBI Taxonomy" id="1197174"/>
    <lineage>
        <taxon>Bacteria</taxon>
        <taxon>Pseudomonadati</taxon>
        <taxon>Pseudomonadota</taxon>
        <taxon>Gammaproteobacteria</taxon>
        <taxon>Alteromonadales</taxon>
        <taxon>Alteromonadaceae</taxon>
        <taxon>Alishewanella</taxon>
    </lineage>
</organism>
<evidence type="ECO:0000313" key="1">
    <source>
        <dbReference type="EMBL" id="EJI84500.1"/>
    </source>
</evidence>
<reference evidence="1 2" key="1">
    <citation type="journal article" date="2012" name="J. Bacteriol.">
        <title>Genome Sequence of Pectin-Degrading Alishewanella aestuarii Strain B11T, Isolated from Tidal Flat Sediment.</title>
        <authorList>
            <person name="Jung J."/>
            <person name="Choi S."/>
            <person name="Chun J."/>
            <person name="Park W."/>
        </authorList>
    </citation>
    <scope>NUCLEOTIDE SEQUENCE [LARGE SCALE GENOMIC DNA]</scope>
    <source>
        <strain evidence="1 2">B11</strain>
    </source>
</reference>
<evidence type="ECO:0000313" key="2">
    <source>
        <dbReference type="Proteomes" id="UP000012043"/>
    </source>
</evidence>
<accession>J1Y9P6</accession>